<proteinExistence type="predicted"/>
<dbReference type="OrthoDB" id="2553298at2759"/>
<dbReference type="InParanoid" id="A0A0D1DTP9"/>
<name>A0A0D1DTP9_MYCMD</name>
<keyword evidence="4" id="KW-1185">Reference proteome</keyword>
<dbReference type="KEGG" id="uma:UMAG_04163"/>
<feature type="compositionally biased region" description="Polar residues" evidence="1">
    <location>
        <begin position="160"/>
        <end position="171"/>
    </location>
</feature>
<dbReference type="GeneID" id="23564423"/>
<evidence type="ECO:0000313" key="3">
    <source>
        <dbReference type="EMBL" id="KIS67659.1"/>
    </source>
</evidence>
<dbReference type="AlphaFoldDB" id="A0A0D1DTP9"/>
<dbReference type="InterPro" id="IPR027911">
    <property type="entry name" value="DUF4604"/>
</dbReference>
<evidence type="ECO:0000259" key="2">
    <source>
        <dbReference type="Pfam" id="PF15377"/>
    </source>
</evidence>
<reference evidence="3 4" key="1">
    <citation type="journal article" date="2006" name="Nature">
        <title>Insights from the genome of the biotrophic fungal plant pathogen Ustilago maydis.</title>
        <authorList>
            <person name="Kamper J."/>
            <person name="Kahmann R."/>
            <person name="Bolker M."/>
            <person name="Ma L.J."/>
            <person name="Brefort T."/>
            <person name="Saville B.J."/>
            <person name="Banuett F."/>
            <person name="Kronstad J.W."/>
            <person name="Gold S.E."/>
            <person name="Muller O."/>
            <person name="Perlin M.H."/>
            <person name="Wosten H.A."/>
            <person name="de Vries R."/>
            <person name="Ruiz-Herrera J."/>
            <person name="Reynaga-Pena C.G."/>
            <person name="Snetselaar K."/>
            <person name="McCann M."/>
            <person name="Perez-Martin J."/>
            <person name="Feldbrugge M."/>
            <person name="Basse C.W."/>
            <person name="Steinberg G."/>
            <person name="Ibeas J.I."/>
            <person name="Holloman W."/>
            <person name="Guzman P."/>
            <person name="Farman M."/>
            <person name="Stajich J.E."/>
            <person name="Sentandreu R."/>
            <person name="Gonzalez-Prieto J.M."/>
            <person name="Kennell J.C."/>
            <person name="Molina L."/>
            <person name="Schirawski J."/>
            <person name="Mendoza-Mendoza A."/>
            <person name="Greilinger D."/>
            <person name="Munch K."/>
            <person name="Rossel N."/>
            <person name="Scherer M."/>
            <person name="Vranes M."/>
            <person name="Ladendorf O."/>
            <person name="Vincon V."/>
            <person name="Fuchs U."/>
            <person name="Sandrock B."/>
            <person name="Meng S."/>
            <person name="Ho E.C."/>
            <person name="Cahill M.J."/>
            <person name="Boyce K.J."/>
            <person name="Klose J."/>
            <person name="Klosterman S.J."/>
            <person name="Deelstra H.J."/>
            <person name="Ortiz-Castellanos L."/>
            <person name="Li W."/>
            <person name="Sanchez-Alonso P."/>
            <person name="Schreier P.H."/>
            <person name="Hauser-Hahn I."/>
            <person name="Vaupel M."/>
            <person name="Koopmann E."/>
            <person name="Friedrich G."/>
            <person name="Voss H."/>
            <person name="Schluter T."/>
            <person name="Margolis J."/>
            <person name="Platt D."/>
            <person name="Swimmer C."/>
            <person name="Gnirke A."/>
            <person name="Chen F."/>
            <person name="Vysotskaia V."/>
            <person name="Mannhaupt G."/>
            <person name="Guldener U."/>
            <person name="Munsterkotter M."/>
            <person name="Haase D."/>
            <person name="Oesterheld M."/>
            <person name="Mewes H.W."/>
            <person name="Mauceli E.W."/>
            <person name="DeCaprio D."/>
            <person name="Wade C.M."/>
            <person name="Butler J."/>
            <person name="Young S."/>
            <person name="Jaffe D.B."/>
            <person name="Calvo S."/>
            <person name="Nusbaum C."/>
            <person name="Galagan J."/>
            <person name="Birren B.W."/>
        </authorList>
    </citation>
    <scope>NUCLEOTIDE SEQUENCE [LARGE SCALE GENOMIC DNA]</scope>
    <source>
        <strain evidence="4">DSM 14603 / FGSC 9021 / UM521</strain>
    </source>
</reference>
<feature type="compositionally biased region" description="Polar residues" evidence="1">
    <location>
        <begin position="101"/>
        <end position="130"/>
    </location>
</feature>
<dbReference type="Proteomes" id="UP000000561">
    <property type="component" value="Chromosome 12"/>
</dbReference>
<dbReference type="OMA" id="AQTHHIA"/>
<protein>
    <recommendedName>
        <fullName evidence="2">DUF4604 domain-containing protein</fullName>
    </recommendedName>
</protein>
<gene>
    <name evidence="3" type="ORF">UMAG_04163</name>
</gene>
<dbReference type="EMBL" id="CM003151">
    <property type="protein sequence ID" value="KIS67659.1"/>
    <property type="molecule type" value="Genomic_DNA"/>
</dbReference>
<dbReference type="eggNOG" id="ENOG502R2W1">
    <property type="taxonomic scope" value="Eukaryota"/>
</dbReference>
<accession>A0A0D1DTP9</accession>
<sequence>MSRKPGLVSRSLEYRAPETPRFLQALEAQVGSNSRYASCDSRDQLDSLVASCSARERKRATLHDKDDQDLDSEDELLGAQVVVLKPGKHLSRDEAIRLKTSAPQPESRTAQTHHIAVVSSSPGTNTAATSSKRRRIPIDSVDHAPHNATDPLDHVKQLIRSPSKNSNPNPKQDTRKPKANTLPNKPKPQPGKGLSFSFDDDA</sequence>
<feature type="domain" description="DUF4604" evidence="2">
    <location>
        <begin position="10"/>
        <end position="200"/>
    </location>
</feature>
<evidence type="ECO:0000256" key="1">
    <source>
        <dbReference type="SAM" id="MobiDB-lite"/>
    </source>
</evidence>
<evidence type="ECO:0000313" key="4">
    <source>
        <dbReference type="Proteomes" id="UP000000561"/>
    </source>
</evidence>
<organism evidence="3 4">
    <name type="scientific">Mycosarcoma maydis</name>
    <name type="common">Corn smut fungus</name>
    <name type="synonym">Ustilago maydis</name>
    <dbReference type="NCBI Taxonomy" id="5270"/>
    <lineage>
        <taxon>Eukaryota</taxon>
        <taxon>Fungi</taxon>
        <taxon>Dikarya</taxon>
        <taxon>Basidiomycota</taxon>
        <taxon>Ustilaginomycotina</taxon>
        <taxon>Ustilaginomycetes</taxon>
        <taxon>Ustilaginales</taxon>
        <taxon>Ustilaginaceae</taxon>
        <taxon>Mycosarcoma</taxon>
    </lineage>
</organism>
<dbReference type="VEuPathDB" id="FungiDB:UMAG_04163"/>
<feature type="compositionally biased region" description="Basic and acidic residues" evidence="1">
    <location>
        <begin position="136"/>
        <end position="156"/>
    </location>
</feature>
<dbReference type="Pfam" id="PF15377">
    <property type="entry name" value="DUF4604"/>
    <property type="match status" value="1"/>
</dbReference>
<dbReference type="RefSeq" id="XP_011390652.1">
    <property type="nucleotide sequence ID" value="XM_011392350.1"/>
</dbReference>
<feature type="region of interest" description="Disordered" evidence="1">
    <location>
        <begin position="86"/>
        <end position="202"/>
    </location>
</feature>